<accession>A0A017HMZ7</accession>
<dbReference type="HOGENOM" id="CLU_1968924_0_0_5"/>
<proteinExistence type="predicted"/>
<gene>
    <name evidence="2" type="ORF">Rumeso_02644</name>
</gene>
<feature type="transmembrane region" description="Helical" evidence="1">
    <location>
        <begin position="44"/>
        <end position="62"/>
    </location>
</feature>
<evidence type="ECO:0000313" key="3">
    <source>
        <dbReference type="Proteomes" id="UP000019666"/>
    </source>
</evidence>
<keyword evidence="1" id="KW-1133">Transmembrane helix</keyword>
<dbReference type="EMBL" id="AOSK01000065">
    <property type="protein sequence ID" value="EYD75862.1"/>
    <property type="molecule type" value="Genomic_DNA"/>
</dbReference>
<keyword evidence="1" id="KW-0472">Membrane</keyword>
<dbReference type="AlphaFoldDB" id="A0A017HMZ7"/>
<dbReference type="RefSeq" id="WP_037277586.1">
    <property type="nucleotide sequence ID" value="NZ_KK088522.1"/>
</dbReference>
<sequence>MDGLDDAKARIDALANDHLYWRCVSVYAGSAGTIGALAGFGTPVTAAGGFLIGFVAGGMVGFQRCERIDPWLRSSALDPSRPMTEPDVRRLATQTARAYPKLSGQQVIELLIATRVEAARDPALYRC</sequence>
<protein>
    <submittedName>
        <fullName evidence="2">Uncharacterized protein</fullName>
    </submittedName>
</protein>
<evidence type="ECO:0000256" key="1">
    <source>
        <dbReference type="SAM" id="Phobius"/>
    </source>
</evidence>
<evidence type="ECO:0000313" key="2">
    <source>
        <dbReference type="EMBL" id="EYD75862.1"/>
    </source>
</evidence>
<name>A0A017HMZ7_9RHOB</name>
<reference evidence="2 3" key="1">
    <citation type="submission" date="2013-02" db="EMBL/GenBank/DDBJ databases">
        <authorList>
            <person name="Fiebig A."/>
            <person name="Goeker M."/>
            <person name="Klenk H.-P.P."/>
        </authorList>
    </citation>
    <scope>NUCLEOTIDE SEQUENCE [LARGE SCALE GENOMIC DNA]</scope>
    <source>
        <strain evidence="2 3">DSM 19309</strain>
    </source>
</reference>
<keyword evidence="3" id="KW-1185">Reference proteome</keyword>
<dbReference type="Proteomes" id="UP000019666">
    <property type="component" value="Unassembled WGS sequence"/>
</dbReference>
<organism evidence="2 3">
    <name type="scientific">Rubellimicrobium mesophilum DSM 19309</name>
    <dbReference type="NCBI Taxonomy" id="442562"/>
    <lineage>
        <taxon>Bacteria</taxon>
        <taxon>Pseudomonadati</taxon>
        <taxon>Pseudomonadota</taxon>
        <taxon>Alphaproteobacteria</taxon>
        <taxon>Rhodobacterales</taxon>
        <taxon>Roseobacteraceae</taxon>
        <taxon>Rubellimicrobium</taxon>
    </lineage>
</organism>
<comment type="caution">
    <text evidence="2">The sequence shown here is derived from an EMBL/GenBank/DDBJ whole genome shotgun (WGS) entry which is preliminary data.</text>
</comment>
<keyword evidence="1" id="KW-0812">Transmembrane</keyword>